<reference evidence="2" key="1">
    <citation type="journal article" date="2013" name="Nat. Genet.">
        <title>The duck genome and transcriptome provide insight into an avian influenza virus reservoir species.</title>
        <authorList>
            <person name="Huang Y."/>
            <person name="Li Y."/>
            <person name="Burt D.W."/>
            <person name="Chen H."/>
            <person name="Zhang Y."/>
            <person name="Qian W."/>
            <person name="Kim H."/>
            <person name="Gan S."/>
            <person name="Zhao Y."/>
            <person name="Li J."/>
            <person name="Yi K."/>
            <person name="Feng H."/>
            <person name="Zhu P."/>
            <person name="Li B."/>
            <person name="Liu Q."/>
            <person name="Fairley S."/>
            <person name="Magor K.E."/>
            <person name="Du Z."/>
            <person name="Hu X."/>
            <person name="Goodman L."/>
            <person name="Tafer H."/>
            <person name="Vignal A."/>
            <person name="Lee T."/>
            <person name="Kim K.W."/>
            <person name="Sheng Z."/>
            <person name="An Y."/>
            <person name="Searle S."/>
            <person name="Herrero J."/>
            <person name="Groenen M.A."/>
            <person name="Crooijmans R.P."/>
            <person name="Faraut T."/>
            <person name="Cai Q."/>
            <person name="Webster R.G."/>
            <person name="Aldridge J.R."/>
            <person name="Warren W.C."/>
            <person name="Bartschat S."/>
            <person name="Kehr S."/>
            <person name="Marz M."/>
            <person name="Stadler P.F."/>
            <person name="Smith J."/>
            <person name="Kraus R.H."/>
            <person name="Zhao Y."/>
            <person name="Ren L."/>
            <person name="Fei J."/>
            <person name="Morisson M."/>
            <person name="Kaiser P."/>
            <person name="Griffin D.K."/>
            <person name="Rao M."/>
            <person name="Pitel F."/>
            <person name="Wang J."/>
            <person name="Li N."/>
        </authorList>
    </citation>
    <scope>NUCLEOTIDE SEQUENCE [LARGE SCALE GENOMIC DNA]</scope>
</reference>
<sequence length="131" mass="13654">MPAGTAELCQLGTGLGDPHTVMPRAGGCRSPGVRHQQLEPRTASLTGETGGCCLGQPRHYKQNELHGHQACPEGSVQPGHPWSCSNSALHPGSPCVGFVPTERGAQARSLTCVQKAGAWPEGGGLVQHNHH</sequence>
<dbReference type="EMBL" id="KB744174">
    <property type="protein sequence ID" value="EOA95790.1"/>
    <property type="molecule type" value="Genomic_DNA"/>
</dbReference>
<evidence type="ECO:0000313" key="1">
    <source>
        <dbReference type="EMBL" id="EOA95790.1"/>
    </source>
</evidence>
<gene>
    <name evidence="1" type="ORF">Anapl_06635</name>
</gene>
<dbReference type="AlphaFoldDB" id="R0JEV8"/>
<accession>R0JEV8</accession>
<keyword evidence="2" id="KW-1185">Reference proteome</keyword>
<dbReference type="Proteomes" id="UP000296049">
    <property type="component" value="Unassembled WGS sequence"/>
</dbReference>
<proteinExistence type="predicted"/>
<name>R0JEV8_ANAPL</name>
<evidence type="ECO:0000313" key="2">
    <source>
        <dbReference type="Proteomes" id="UP000296049"/>
    </source>
</evidence>
<organism evidence="1 2">
    <name type="scientific">Anas platyrhynchos</name>
    <name type="common">Mallard</name>
    <name type="synonym">Anas boschas</name>
    <dbReference type="NCBI Taxonomy" id="8839"/>
    <lineage>
        <taxon>Eukaryota</taxon>
        <taxon>Metazoa</taxon>
        <taxon>Chordata</taxon>
        <taxon>Craniata</taxon>
        <taxon>Vertebrata</taxon>
        <taxon>Euteleostomi</taxon>
        <taxon>Archelosauria</taxon>
        <taxon>Archosauria</taxon>
        <taxon>Dinosauria</taxon>
        <taxon>Saurischia</taxon>
        <taxon>Theropoda</taxon>
        <taxon>Coelurosauria</taxon>
        <taxon>Aves</taxon>
        <taxon>Neognathae</taxon>
        <taxon>Galloanserae</taxon>
        <taxon>Anseriformes</taxon>
        <taxon>Anatidae</taxon>
        <taxon>Anatinae</taxon>
        <taxon>Anas</taxon>
    </lineage>
</organism>
<protein>
    <submittedName>
        <fullName evidence="1">Uncharacterized protein</fullName>
    </submittedName>
</protein>